<organism evidence="3 4">
    <name type="scientific">Arthroderma benhamiae (strain ATCC MYA-4681 / CBS 112371)</name>
    <name type="common">Trichophyton mentagrophytes</name>
    <dbReference type="NCBI Taxonomy" id="663331"/>
    <lineage>
        <taxon>Eukaryota</taxon>
        <taxon>Fungi</taxon>
        <taxon>Dikarya</taxon>
        <taxon>Ascomycota</taxon>
        <taxon>Pezizomycotina</taxon>
        <taxon>Eurotiomycetes</taxon>
        <taxon>Eurotiomycetidae</taxon>
        <taxon>Onygenales</taxon>
        <taxon>Arthrodermataceae</taxon>
        <taxon>Trichophyton</taxon>
    </lineage>
</organism>
<feature type="compositionally biased region" description="Low complexity" evidence="1">
    <location>
        <begin position="174"/>
        <end position="196"/>
    </location>
</feature>
<feature type="compositionally biased region" description="Low complexity" evidence="1">
    <location>
        <begin position="113"/>
        <end position="130"/>
    </location>
</feature>
<feature type="region of interest" description="Disordered" evidence="1">
    <location>
        <begin position="1"/>
        <end position="64"/>
    </location>
</feature>
<feature type="transmembrane region" description="Helical" evidence="2">
    <location>
        <begin position="755"/>
        <end position="779"/>
    </location>
</feature>
<keyword evidence="2" id="KW-0472">Membrane</keyword>
<dbReference type="eggNOG" id="ENOG502SETB">
    <property type="taxonomic scope" value="Eukaryota"/>
</dbReference>
<feature type="compositionally biased region" description="Low complexity" evidence="1">
    <location>
        <begin position="590"/>
        <end position="604"/>
    </location>
</feature>
<dbReference type="AlphaFoldDB" id="D4ALK6"/>
<accession>D4ALK6</accession>
<feature type="compositionally biased region" description="Pro residues" evidence="1">
    <location>
        <begin position="213"/>
        <end position="222"/>
    </location>
</feature>
<proteinExistence type="predicted"/>
<keyword evidence="4" id="KW-1185">Reference proteome</keyword>
<dbReference type="Proteomes" id="UP000008866">
    <property type="component" value="Unassembled WGS sequence"/>
</dbReference>
<feature type="compositionally biased region" description="Low complexity" evidence="1">
    <location>
        <begin position="156"/>
        <end position="167"/>
    </location>
</feature>
<protein>
    <submittedName>
        <fullName evidence="3">Conserved proline-rich protein</fullName>
    </submittedName>
</protein>
<name>D4ALK6_ARTBC</name>
<keyword evidence="2" id="KW-1133">Transmembrane helix</keyword>
<dbReference type="KEGG" id="abe:ARB_05204"/>
<sequence length="790" mass="86186">MPDSPEGQFQLSPAMQSSNKTGQSSINRSSSNGNINASMRAHRPRRTKSPRMSPVLEDTKVGGQTEAVILRIIEDTNSIIPSQQARTEPNYPNNTASREDKIFVFPQPHRRVSPSPSSMSRSSMPKSVDSQSPPPVPRLNGNSQHKFAVFPPPRSSTPNRSKSTTSSSRKRAKTVSSTNSQGDSTPGGWSSPSTSEGEPRDVGNSPGQDNSSPLPPPPPPPMRSIFPRYDPDLPLSQQRYYPNAGSPRSSSDQAPSRVDYGSLSPPSTSACPSSFTSIDGPMIAPVESLEKLWNATCGESSGSDAGTFHLNIRRIDSFTYNIGAGSVAFYTLKTDTISDFELHKTHPTKPNTKSPVVTLNLDDIQNRSSTTIPIFPKLAEILAREQSLELARQNKLSPVQAMEAESAAVSQVKAKETCLFEWQDAQSRYKLHYQAMMNSSPATPGSRPQSARSSVPTCLLNASVSNSLPPFGGPSYGPTVVVSAPNSGSSSRGTDTPLAAVDLEHMTLTIFSTDILSAVPSLHSIDTLVAAILTVTVSNETTKQVLESIDIYAPKPEEFPDPYRPPTPSPASVLANHTPTNSNGSANEHSNPISTSTSTPNNKPACIEEERRYFTPTGKQIFTTQAEREEYEQEAELMAQVRRKQRKPKRNQSVSSWKWPWKRQPEVEEIDLEAGIGRSSNAVKQQQRRQQGGGGHGTTTTTKQQQQQQQQQQKKKRKPALMVEEIDVERYGRYADGTPRAGEKLPGPTRAALRALFWFFSLIMWCLTACVKGVAWTLVSLTQCVSGKKG</sequence>
<evidence type="ECO:0000256" key="1">
    <source>
        <dbReference type="SAM" id="MobiDB-lite"/>
    </source>
</evidence>
<feature type="compositionally biased region" description="Polar residues" evidence="1">
    <location>
        <begin position="7"/>
        <end position="23"/>
    </location>
</feature>
<dbReference type="STRING" id="663331.D4ALK6"/>
<feature type="region of interest" description="Disordered" evidence="1">
    <location>
        <begin position="555"/>
        <end position="604"/>
    </location>
</feature>
<evidence type="ECO:0000313" key="3">
    <source>
        <dbReference type="EMBL" id="EFE36265.1"/>
    </source>
</evidence>
<dbReference type="HOGENOM" id="CLU_022769_0_0_1"/>
<feature type="compositionally biased region" description="Polar residues" evidence="1">
    <location>
        <begin position="76"/>
        <end position="96"/>
    </location>
</feature>
<feature type="compositionally biased region" description="Polar residues" evidence="1">
    <location>
        <begin position="235"/>
        <end position="254"/>
    </location>
</feature>
<evidence type="ECO:0000313" key="4">
    <source>
        <dbReference type="Proteomes" id="UP000008866"/>
    </source>
</evidence>
<dbReference type="GeneID" id="9526550"/>
<feature type="region of interest" description="Disordered" evidence="1">
    <location>
        <begin position="76"/>
        <end position="273"/>
    </location>
</feature>
<feature type="compositionally biased region" description="Basic residues" evidence="1">
    <location>
        <begin position="40"/>
        <end position="49"/>
    </location>
</feature>
<comment type="caution">
    <text evidence="3">The sequence shown here is derived from an EMBL/GenBank/DDBJ whole genome shotgun (WGS) entry which is preliminary data.</text>
</comment>
<feature type="compositionally biased region" description="Low complexity" evidence="1">
    <location>
        <begin position="24"/>
        <end position="38"/>
    </location>
</feature>
<dbReference type="OMA" id="RREHPND"/>
<keyword evidence="2" id="KW-0812">Transmembrane</keyword>
<reference evidence="4" key="1">
    <citation type="journal article" date="2011" name="Genome Biol.">
        <title>Comparative and functional genomics provide insights into the pathogenicity of dermatophytic fungi.</title>
        <authorList>
            <person name="Burmester A."/>
            <person name="Shelest E."/>
            <person name="Gloeckner G."/>
            <person name="Heddergott C."/>
            <person name="Schindler S."/>
            <person name="Staib P."/>
            <person name="Heidel A."/>
            <person name="Felder M."/>
            <person name="Petzold A."/>
            <person name="Szafranski K."/>
            <person name="Feuermann M."/>
            <person name="Pedruzzi I."/>
            <person name="Priebe S."/>
            <person name="Groth M."/>
            <person name="Winkler R."/>
            <person name="Li W."/>
            <person name="Kniemeyer O."/>
            <person name="Schroeckh V."/>
            <person name="Hertweck C."/>
            <person name="Hube B."/>
            <person name="White T.C."/>
            <person name="Platzer M."/>
            <person name="Guthke R."/>
            <person name="Heitman J."/>
            <person name="Woestemeyer J."/>
            <person name="Zipfel P.F."/>
            <person name="Monod M."/>
            <person name="Brakhage A.A."/>
        </authorList>
    </citation>
    <scope>NUCLEOTIDE SEQUENCE [LARGE SCALE GENOMIC DNA]</scope>
    <source>
        <strain evidence="4">ATCC MYA-4681 / CBS 112371</strain>
    </source>
</reference>
<evidence type="ECO:0000256" key="2">
    <source>
        <dbReference type="SAM" id="Phobius"/>
    </source>
</evidence>
<dbReference type="RefSeq" id="XP_003016910.1">
    <property type="nucleotide sequence ID" value="XM_003016864.1"/>
</dbReference>
<feature type="compositionally biased region" description="Polar residues" evidence="1">
    <location>
        <begin position="575"/>
        <end position="589"/>
    </location>
</feature>
<feature type="compositionally biased region" description="Polar residues" evidence="1">
    <location>
        <begin position="264"/>
        <end position="273"/>
    </location>
</feature>
<feature type="region of interest" description="Disordered" evidence="1">
    <location>
        <begin position="678"/>
        <end position="720"/>
    </location>
</feature>
<gene>
    <name evidence="3" type="ORF">ARB_05204</name>
</gene>
<feature type="compositionally biased region" description="Low complexity" evidence="1">
    <location>
        <begin position="698"/>
        <end position="712"/>
    </location>
</feature>
<dbReference type="EMBL" id="ABSU01000002">
    <property type="protein sequence ID" value="EFE36265.1"/>
    <property type="molecule type" value="Genomic_DNA"/>
</dbReference>